<dbReference type="InterPro" id="IPR054722">
    <property type="entry name" value="PolX-like_BBD"/>
</dbReference>
<dbReference type="EMBL" id="AFFK01020254">
    <property type="status" value="NOT_ANNOTATED_CDS"/>
    <property type="molecule type" value="Genomic_DNA"/>
</dbReference>
<dbReference type="GO" id="GO:0003676">
    <property type="term" value="F:nucleic acid binding"/>
    <property type="evidence" value="ECO:0007669"/>
    <property type="project" value="InterPro"/>
</dbReference>
<reference evidence="4" key="2">
    <citation type="submission" date="2015-02" db="UniProtKB">
        <authorList>
            <consortium name="EnsemblMetazoa"/>
        </authorList>
    </citation>
    <scope>IDENTIFICATION</scope>
</reference>
<dbReference type="SMART" id="SM00343">
    <property type="entry name" value="ZnF_C2HC"/>
    <property type="match status" value="1"/>
</dbReference>
<dbReference type="STRING" id="126957.T1IYC3"/>
<dbReference type="SUPFAM" id="SSF57756">
    <property type="entry name" value="Retrovirus zinc finger-like domains"/>
    <property type="match status" value="1"/>
</dbReference>
<keyword evidence="1" id="KW-0479">Metal-binding</keyword>
<dbReference type="InterPro" id="IPR001878">
    <property type="entry name" value="Znf_CCHC"/>
</dbReference>
<feature type="compositionally biased region" description="Basic residues" evidence="2">
    <location>
        <begin position="320"/>
        <end position="332"/>
    </location>
</feature>
<dbReference type="Pfam" id="PF00098">
    <property type="entry name" value="zf-CCHC"/>
    <property type="match status" value="1"/>
</dbReference>
<dbReference type="PhylomeDB" id="T1IYC3"/>
<evidence type="ECO:0000259" key="3">
    <source>
        <dbReference type="PROSITE" id="PS50158"/>
    </source>
</evidence>
<dbReference type="Gene3D" id="4.10.60.10">
    <property type="entry name" value="Zinc finger, CCHC-type"/>
    <property type="match status" value="1"/>
</dbReference>
<dbReference type="PROSITE" id="PS50158">
    <property type="entry name" value="ZF_CCHC"/>
    <property type="match status" value="1"/>
</dbReference>
<dbReference type="EnsemblMetazoa" id="SMAR006232-RA">
    <property type="protein sequence ID" value="SMAR006232-PA"/>
    <property type="gene ID" value="SMAR006232"/>
</dbReference>
<keyword evidence="1" id="KW-0862">Zinc</keyword>
<proteinExistence type="predicted"/>
<accession>T1IYC3</accession>
<dbReference type="Pfam" id="PF22936">
    <property type="entry name" value="Pol_BBD"/>
    <property type="match status" value="1"/>
</dbReference>
<feature type="domain" description="CCHC-type" evidence="3">
    <location>
        <begin position="286"/>
        <end position="299"/>
    </location>
</feature>
<dbReference type="PANTHER" id="PTHR47481:SF31">
    <property type="entry name" value="OS01G0873500 PROTEIN"/>
    <property type="match status" value="1"/>
</dbReference>
<evidence type="ECO:0000313" key="4">
    <source>
        <dbReference type="EnsemblMetazoa" id="SMAR006232-PA"/>
    </source>
</evidence>
<evidence type="ECO:0000313" key="5">
    <source>
        <dbReference type="Proteomes" id="UP000014500"/>
    </source>
</evidence>
<dbReference type="Proteomes" id="UP000014500">
    <property type="component" value="Unassembled WGS sequence"/>
</dbReference>
<dbReference type="eggNOG" id="KOG0017">
    <property type="taxonomic scope" value="Eukaryota"/>
</dbReference>
<protein>
    <recommendedName>
        <fullName evidence="3">CCHC-type domain-containing protein</fullName>
    </recommendedName>
</protein>
<dbReference type="PANTHER" id="PTHR47481">
    <property type="match status" value="1"/>
</dbReference>
<dbReference type="HOGENOM" id="CLU_001650_11_6_1"/>
<keyword evidence="1" id="KW-0863">Zinc-finger</keyword>
<reference evidence="5" key="1">
    <citation type="submission" date="2011-05" db="EMBL/GenBank/DDBJ databases">
        <authorList>
            <person name="Richards S.R."/>
            <person name="Qu J."/>
            <person name="Jiang H."/>
            <person name="Jhangiani S.N."/>
            <person name="Agravi P."/>
            <person name="Goodspeed R."/>
            <person name="Gross S."/>
            <person name="Mandapat C."/>
            <person name="Jackson L."/>
            <person name="Mathew T."/>
            <person name="Pu L."/>
            <person name="Thornton R."/>
            <person name="Saada N."/>
            <person name="Wilczek-Boney K.B."/>
            <person name="Lee S."/>
            <person name="Kovar C."/>
            <person name="Wu Y."/>
            <person name="Scherer S.E."/>
            <person name="Worley K.C."/>
            <person name="Muzny D.M."/>
            <person name="Gibbs R."/>
        </authorList>
    </citation>
    <scope>NUCLEOTIDE SEQUENCE</scope>
    <source>
        <strain evidence="5">Brora</strain>
    </source>
</reference>
<feature type="region of interest" description="Disordered" evidence="2">
    <location>
        <begin position="752"/>
        <end position="774"/>
    </location>
</feature>
<organism evidence="4 5">
    <name type="scientific">Strigamia maritima</name>
    <name type="common">European centipede</name>
    <name type="synonym">Geophilus maritimus</name>
    <dbReference type="NCBI Taxonomy" id="126957"/>
    <lineage>
        <taxon>Eukaryota</taxon>
        <taxon>Metazoa</taxon>
        <taxon>Ecdysozoa</taxon>
        <taxon>Arthropoda</taxon>
        <taxon>Myriapoda</taxon>
        <taxon>Chilopoda</taxon>
        <taxon>Pleurostigmophora</taxon>
        <taxon>Geophilomorpha</taxon>
        <taxon>Linotaeniidae</taxon>
        <taxon>Strigamia</taxon>
    </lineage>
</organism>
<dbReference type="GO" id="GO:0008270">
    <property type="term" value="F:zinc ion binding"/>
    <property type="evidence" value="ECO:0007669"/>
    <property type="project" value="UniProtKB-KW"/>
</dbReference>
<evidence type="ECO:0000256" key="1">
    <source>
        <dbReference type="PROSITE-ProRule" id="PRU00047"/>
    </source>
</evidence>
<name>T1IYC3_STRMM</name>
<dbReference type="InterPro" id="IPR036875">
    <property type="entry name" value="Znf_CCHC_sf"/>
</dbReference>
<sequence length="793" mass="89849">MMQKYATCIVKNLLPYSLGKNGMPDNSKFDQGAGKFEFSGMPDKTADVNLHQTKTINSRLFTTHQQAKLDRTNYVQWCVDVQLLLEEKGIWSFALGKQEAIASAQEKLKSAKDREKSRAIILQSLVPRLQPAAMKCDTIQAVWQHLKKQFEPSSIAREASLVETLYGIRRLENEELDTFVSRLEKPEDDLIAANVKLKPEDQIKAYILLSHVRKDFELQIQSIYQWQKDNFTYEKVLEALLLENNRRKLVAVSEKSSEAVQAFSTKSKVTDSKSSADGSYLQKITCFKCNQQGHFARDCAKFECHISRQCPDGYAPRGVRPFRGRSRGRSSRRGGNTPGQPSSNVTSAWFAKVVDSGPVSVHPMVCSAKVNGASDDWFLDSCAYHHVCDNRKLFSEFAEVKPMQLELGQDTSTITRCGTIELLVHVNGHESAIDLKNVYFVEGFKRNLIAIGKIDQAGKLDSGLYRVQGAIQYRKSNKKELSSATCGLEAHTTSKVENVCENAQLWHKHFAYVDVNGLKKLNDLTRMSVTSKNEVVTSKPLELIRIGTWGPTKTNWAFPLKHSDQMLPIFQKFHLRVEKLSGFKVKSVNLENGKQLMTLAFQNYLNQAGILVKSEENNNQKYFQRNRYAKIFVAELVLSVTYLLNRYPNLYIKRQIPYVLWRDHTLSMGLIRVLGSLVSAKNPRSHDDVGTFKKSYLVGYAMRKMGYRVWDPNSNYMIYKLNKVVCNEQELFGNTRKTGNIQTEGNQEVEAYHDPGVSSDSEDDDITPSAPITKQVSVKTDDVNNQSTSTIML</sequence>
<evidence type="ECO:0000256" key="2">
    <source>
        <dbReference type="SAM" id="MobiDB-lite"/>
    </source>
</evidence>
<dbReference type="Pfam" id="PF14223">
    <property type="entry name" value="Retrotran_gag_2"/>
    <property type="match status" value="1"/>
</dbReference>
<dbReference type="AlphaFoldDB" id="T1IYC3"/>
<feature type="region of interest" description="Disordered" evidence="2">
    <location>
        <begin position="317"/>
        <end position="344"/>
    </location>
</feature>
<keyword evidence="5" id="KW-1185">Reference proteome</keyword>